<dbReference type="PANTHER" id="PTHR48022">
    <property type="entry name" value="PLASTIDIC GLUCOSE TRANSPORTER 4"/>
    <property type="match status" value="1"/>
</dbReference>
<protein>
    <recommendedName>
        <fullName evidence="11">Major facilitator superfamily (MFS) profile domain-containing protein</fullName>
    </recommendedName>
</protein>
<comment type="similarity">
    <text evidence="2 8">Belongs to the major facilitator superfamily. Sugar transporter (TC 2.A.1.1) family.</text>
</comment>
<dbReference type="AlphaFoldDB" id="A0A427YF06"/>
<feature type="transmembrane region" description="Helical" evidence="10">
    <location>
        <begin position="327"/>
        <end position="345"/>
    </location>
</feature>
<dbReference type="Proteomes" id="UP000279259">
    <property type="component" value="Unassembled WGS sequence"/>
</dbReference>
<dbReference type="InterPro" id="IPR050360">
    <property type="entry name" value="MFS_Sugar_Transporters"/>
</dbReference>
<dbReference type="FunFam" id="1.20.1250.20:FF:000134">
    <property type="entry name" value="MFS sugar transporter protein"/>
    <property type="match status" value="1"/>
</dbReference>
<feature type="transmembrane region" description="Helical" evidence="10">
    <location>
        <begin position="164"/>
        <end position="189"/>
    </location>
</feature>
<feature type="transmembrane region" description="Helical" evidence="10">
    <location>
        <begin position="451"/>
        <end position="470"/>
    </location>
</feature>
<evidence type="ECO:0000256" key="3">
    <source>
        <dbReference type="ARBA" id="ARBA00022448"/>
    </source>
</evidence>
<feature type="region of interest" description="Disordered" evidence="9">
    <location>
        <begin position="514"/>
        <end position="536"/>
    </location>
</feature>
<dbReference type="GO" id="GO:0005351">
    <property type="term" value="F:carbohydrate:proton symporter activity"/>
    <property type="evidence" value="ECO:0007669"/>
    <property type="project" value="TreeGrafter"/>
</dbReference>
<dbReference type="InterPro" id="IPR020846">
    <property type="entry name" value="MFS_dom"/>
</dbReference>
<organism evidence="12 13">
    <name type="scientific">Saitozyma podzolica</name>
    <dbReference type="NCBI Taxonomy" id="1890683"/>
    <lineage>
        <taxon>Eukaryota</taxon>
        <taxon>Fungi</taxon>
        <taxon>Dikarya</taxon>
        <taxon>Basidiomycota</taxon>
        <taxon>Agaricomycotina</taxon>
        <taxon>Tremellomycetes</taxon>
        <taxon>Tremellales</taxon>
        <taxon>Trimorphomycetaceae</taxon>
        <taxon>Saitozyma</taxon>
    </lineage>
</organism>
<evidence type="ECO:0000259" key="11">
    <source>
        <dbReference type="PROSITE" id="PS50850"/>
    </source>
</evidence>
<feature type="compositionally biased region" description="Polar residues" evidence="9">
    <location>
        <begin position="526"/>
        <end position="536"/>
    </location>
</feature>
<feature type="transmembrane region" description="Helical" evidence="10">
    <location>
        <begin position="378"/>
        <end position="400"/>
    </location>
</feature>
<comment type="catalytic activity">
    <reaction evidence="7">
        <text>myo-inositol(out) + H(+)(out) = myo-inositol(in) + H(+)(in)</text>
        <dbReference type="Rhea" id="RHEA:60364"/>
        <dbReference type="ChEBI" id="CHEBI:15378"/>
        <dbReference type="ChEBI" id="CHEBI:17268"/>
    </reaction>
</comment>
<evidence type="ECO:0000256" key="6">
    <source>
        <dbReference type="ARBA" id="ARBA00023136"/>
    </source>
</evidence>
<dbReference type="InterPro" id="IPR005829">
    <property type="entry name" value="Sugar_transporter_CS"/>
</dbReference>
<dbReference type="InterPro" id="IPR003663">
    <property type="entry name" value="Sugar/inositol_transpt"/>
</dbReference>
<dbReference type="PROSITE" id="PS00216">
    <property type="entry name" value="SUGAR_TRANSPORT_1"/>
    <property type="match status" value="1"/>
</dbReference>
<feature type="transmembrane region" description="Helical" evidence="10">
    <location>
        <begin position="285"/>
        <end position="307"/>
    </location>
</feature>
<evidence type="ECO:0000256" key="2">
    <source>
        <dbReference type="ARBA" id="ARBA00010992"/>
    </source>
</evidence>
<dbReference type="InterPro" id="IPR036259">
    <property type="entry name" value="MFS_trans_sf"/>
</dbReference>
<keyword evidence="4 10" id="KW-0812">Transmembrane</keyword>
<feature type="domain" description="Major facilitator superfamily (MFS) profile" evidence="11">
    <location>
        <begin position="39"/>
        <end position="474"/>
    </location>
</feature>
<evidence type="ECO:0000256" key="4">
    <source>
        <dbReference type="ARBA" id="ARBA00022692"/>
    </source>
</evidence>
<comment type="subcellular location">
    <subcellularLocation>
        <location evidence="1">Membrane</location>
        <topology evidence="1">Multi-pass membrane protein</topology>
    </subcellularLocation>
</comment>
<feature type="transmembrane region" description="Helical" evidence="10">
    <location>
        <begin position="352"/>
        <end position="372"/>
    </location>
</feature>
<dbReference type="OrthoDB" id="6133115at2759"/>
<dbReference type="Pfam" id="PF00083">
    <property type="entry name" value="Sugar_tr"/>
    <property type="match status" value="1"/>
</dbReference>
<evidence type="ECO:0000313" key="12">
    <source>
        <dbReference type="EMBL" id="RSH89668.1"/>
    </source>
</evidence>
<evidence type="ECO:0000256" key="10">
    <source>
        <dbReference type="SAM" id="Phobius"/>
    </source>
</evidence>
<accession>A0A427YF06</accession>
<comment type="caution">
    <text evidence="12">The sequence shown here is derived from an EMBL/GenBank/DDBJ whole genome shotgun (WGS) entry which is preliminary data.</text>
</comment>
<keyword evidence="3 8" id="KW-0813">Transport</keyword>
<dbReference type="InterPro" id="IPR005828">
    <property type="entry name" value="MFS_sugar_transport-like"/>
</dbReference>
<dbReference type="SUPFAM" id="SSF103473">
    <property type="entry name" value="MFS general substrate transporter"/>
    <property type="match status" value="1"/>
</dbReference>
<evidence type="ECO:0000256" key="9">
    <source>
        <dbReference type="SAM" id="MobiDB-lite"/>
    </source>
</evidence>
<keyword evidence="5 10" id="KW-1133">Transmembrane helix</keyword>
<gene>
    <name evidence="12" type="ORF">EHS25_002219</name>
</gene>
<dbReference type="EMBL" id="RSCD01000013">
    <property type="protein sequence ID" value="RSH89668.1"/>
    <property type="molecule type" value="Genomic_DNA"/>
</dbReference>
<dbReference type="Gene3D" id="1.20.1250.20">
    <property type="entry name" value="MFS general substrate transporter like domains"/>
    <property type="match status" value="1"/>
</dbReference>
<feature type="transmembrane region" description="Helical" evidence="10">
    <location>
        <begin position="421"/>
        <end position="439"/>
    </location>
</feature>
<evidence type="ECO:0000256" key="8">
    <source>
        <dbReference type="RuleBase" id="RU003346"/>
    </source>
</evidence>
<evidence type="ECO:0000313" key="13">
    <source>
        <dbReference type="Proteomes" id="UP000279259"/>
    </source>
</evidence>
<dbReference type="NCBIfam" id="TIGR00879">
    <property type="entry name" value="SP"/>
    <property type="match status" value="1"/>
</dbReference>
<evidence type="ECO:0000256" key="5">
    <source>
        <dbReference type="ARBA" id="ARBA00022989"/>
    </source>
</evidence>
<reference evidence="12 13" key="1">
    <citation type="submission" date="2018-11" db="EMBL/GenBank/DDBJ databases">
        <title>Genome sequence of Saitozyma podzolica DSM 27192.</title>
        <authorList>
            <person name="Aliyu H."/>
            <person name="Gorte O."/>
            <person name="Ochsenreither K."/>
        </authorList>
    </citation>
    <scope>NUCLEOTIDE SEQUENCE [LARGE SCALE GENOMIC DNA]</scope>
    <source>
        <strain evidence="12 13">DSM 27192</strain>
    </source>
</reference>
<feature type="transmembrane region" description="Helical" evidence="10">
    <location>
        <begin position="105"/>
        <end position="124"/>
    </location>
</feature>
<dbReference type="PANTHER" id="PTHR48022:SF52">
    <property type="entry name" value="SUGAR TRANSPORTER, PUTATIVE-RELATED"/>
    <property type="match status" value="1"/>
</dbReference>
<feature type="transmembrane region" description="Helical" evidence="10">
    <location>
        <begin position="75"/>
        <end position="93"/>
    </location>
</feature>
<evidence type="ECO:0000256" key="1">
    <source>
        <dbReference type="ARBA" id="ARBA00004141"/>
    </source>
</evidence>
<feature type="compositionally biased region" description="Basic and acidic residues" evidence="9">
    <location>
        <begin position="514"/>
        <end position="525"/>
    </location>
</feature>
<name>A0A427YF06_9TREE</name>
<keyword evidence="6 10" id="KW-0472">Membrane</keyword>
<evidence type="ECO:0000256" key="7">
    <source>
        <dbReference type="ARBA" id="ARBA00049119"/>
    </source>
</evidence>
<proteinExistence type="inferred from homology"/>
<keyword evidence="13" id="KW-1185">Reference proteome</keyword>
<dbReference type="PROSITE" id="PS50850">
    <property type="entry name" value="MFS"/>
    <property type="match status" value="1"/>
</dbReference>
<feature type="transmembrane region" description="Helical" evidence="10">
    <location>
        <begin position="195"/>
        <end position="216"/>
    </location>
</feature>
<sequence length="536" mass="59362">MAGGAAFASEAPVARYQDVENNTNPKWWKDPGLRMNIYHCAGLWATFYMNGYDGSLFNGQTIDQWTAFFQPNSTMLGLMNAAAFLPSPIAAFLADWIGHHLGRRYPVWIGSVLTLAGGLINATSRNMGQYIAGRAFMGFGTSMTLTVGPTLCQEIAHPRYRAQVGSLYTCIYYIAAICSAFICFGTRFIDSDYSWRIPCYFQILGPIAALLMTFNMPESPRWLWKKGKIDEATRILGKYHANGDENDPLVQLECEEIKQALEDEEANSQTRYMDYFKTPGNRRRLFVVCIIAVGTNWVGNGIISYYLTPILASVGITETIKASGINIGLQFWNLGLSVWAALSVDSLGRRPLWLLSTIGMMLSFCIVMALSAEFAKTGSSAIGTATIPFLFIFFGFYDIAWTPLASMYPVEILPFNLRTKGQAIFIAVQTAAVALNTFANPVALAALEWRYYGVYIGILAVLSVIIYFYFPETKNMTIEEISVIFDTGRTGNAQVATARLRRAAQTDANAEVRSIREDYGGKNDSDANTPIESLPN</sequence>
<dbReference type="GO" id="GO:0016020">
    <property type="term" value="C:membrane"/>
    <property type="evidence" value="ECO:0007669"/>
    <property type="project" value="UniProtKB-SubCell"/>
</dbReference>